<accession>A0ABU0IX22</accession>
<comment type="caution">
    <text evidence="2">The sequence shown here is derived from an EMBL/GenBank/DDBJ whole genome shotgun (WGS) entry which is preliminary data.</text>
</comment>
<sequence length="137" mass="14949">MTTPPPAVAAVFAAYPPAVRETLERVRALILQTAAATPGVGPLEETLKWGEPAYLTPVSRSGSTIRLGWRDGAPARCVLYFNCKTDLLDRFRTLLTGELEFEGDRAVLFPVGPPPSDALAACVAMALRYHLDRRRRA</sequence>
<dbReference type="EMBL" id="JAUSVS010000012">
    <property type="protein sequence ID" value="MDQ0466557.1"/>
    <property type="molecule type" value="Genomic_DNA"/>
</dbReference>
<organism evidence="2 3">
    <name type="scientific">Caulobacter ginsengisoli</name>
    <dbReference type="NCBI Taxonomy" id="400775"/>
    <lineage>
        <taxon>Bacteria</taxon>
        <taxon>Pseudomonadati</taxon>
        <taxon>Pseudomonadota</taxon>
        <taxon>Alphaproteobacteria</taxon>
        <taxon>Caulobacterales</taxon>
        <taxon>Caulobacteraceae</taxon>
        <taxon>Caulobacter</taxon>
    </lineage>
</organism>
<dbReference type="InterPro" id="IPR014922">
    <property type="entry name" value="YdhG-like"/>
</dbReference>
<dbReference type="Proteomes" id="UP001228905">
    <property type="component" value="Unassembled WGS sequence"/>
</dbReference>
<protein>
    <recommendedName>
        <fullName evidence="1">YdhG-like domain-containing protein</fullName>
    </recommendedName>
</protein>
<feature type="domain" description="YdhG-like" evidence="1">
    <location>
        <begin position="20"/>
        <end position="126"/>
    </location>
</feature>
<name>A0ABU0IX22_9CAUL</name>
<evidence type="ECO:0000313" key="2">
    <source>
        <dbReference type="EMBL" id="MDQ0466557.1"/>
    </source>
</evidence>
<proteinExistence type="predicted"/>
<evidence type="ECO:0000313" key="3">
    <source>
        <dbReference type="Proteomes" id="UP001228905"/>
    </source>
</evidence>
<evidence type="ECO:0000259" key="1">
    <source>
        <dbReference type="Pfam" id="PF08818"/>
    </source>
</evidence>
<gene>
    <name evidence="2" type="ORF">QO010_004352</name>
</gene>
<dbReference type="SUPFAM" id="SSF159888">
    <property type="entry name" value="YdhG-like"/>
    <property type="match status" value="1"/>
</dbReference>
<dbReference type="RefSeq" id="WP_307352670.1">
    <property type="nucleotide sequence ID" value="NZ_JAUSVS010000012.1"/>
</dbReference>
<dbReference type="Pfam" id="PF08818">
    <property type="entry name" value="DUF1801"/>
    <property type="match status" value="1"/>
</dbReference>
<reference evidence="2 3" key="1">
    <citation type="submission" date="2023-07" db="EMBL/GenBank/DDBJ databases">
        <title>Genomic Encyclopedia of Type Strains, Phase IV (KMG-IV): sequencing the most valuable type-strain genomes for metagenomic binning, comparative biology and taxonomic classification.</title>
        <authorList>
            <person name="Goeker M."/>
        </authorList>
    </citation>
    <scope>NUCLEOTIDE SEQUENCE [LARGE SCALE GENOMIC DNA]</scope>
    <source>
        <strain evidence="2 3">DSM 18695</strain>
    </source>
</reference>
<keyword evidence="3" id="KW-1185">Reference proteome</keyword>